<accession>A0A4Y2BJW9</accession>
<dbReference type="Proteomes" id="UP000499080">
    <property type="component" value="Unassembled WGS sequence"/>
</dbReference>
<protein>
    <submittedName>
        <fullName evidence="1">Uncharacterized protein</fullName>
    </submittedName>
</protein>
<gene>
    <name evidence="1" type="ORF">AVEN_123750_2</name>
</gene>
<reference evidence="1 2" key="1">
    <citation type="journal article" date="2019" name="Sci. Rep.">
        <title>Orb-weaving spider Araneus ventricosus genome elucidates the spidroin gene catalogue.</title>
        <authorList>
            <person name="Kono N."/>
            <person name="Nakamura H."/>
            <person name="Ohtoshi R."/>
            <person name="Moran D.A.P."/>
            <person name="Shinohara A."/>
            <person name="Yoshida Y."/>
            <person name="Fujiwara M."/>
            <person name="Mori M."/>
            <person name="Tomita M."/>
            <person name="Arakawa K."/>
        </authorList>
    </citation>
    <scope>NUCLEOTIDE SEQUENCE [LARGE SCALE GENOMIC DNA]</scope>
</reference>
<keyword evidence="2" id="KW-1185">Reference proteome</keyword>
<sequence>MSMVVMGNVWKHEKCRWWLWEMCGSVRNVDSGYGKCVEMREMSMMAMGIYGNEQGLFSEGGHRSTSSSRTRSLLMTDLGMLRPK</sequence>
<name>A0A4Y2BJW9_ARAVE</name>
<organism evidence="1 2">
    <name type="scientific">Araneus ventricosus</name>
    <name type="common">Orbweaver spider</name>
    <name type="synonym">Epeira ventricosa</name>
    <dbReference type="NCBI Taxonomy" id="182803"/>
    <lineage>
        <taxon>Eukaryota</taxon>
        <taxon>Metazoa</taxon>
        <taxon>Ecdysozoa</taxon>
        <taxon>Arthropoda</taxon>
        <taxon>Chelicerata</taxon>
        <taxon>Arachnida</taxon>
        <taxon>Araneae</taxon>
        <taxon>Araneomorphae</taxon>
        <taxon>Entelegynae</taxon>
        <taxon>Araneoidea</taxon>
        <taxon>Araneidae</taxon>
        <taxon>Araneus</taxon>
    </lineage>
</organism>
<dbReference type="EMBL" id="BGPR01000087">
    <property type="protein sequence ID" value="GBL92562.1"/>
    <property type="molecule type" value="Genomic_DNA"/>
</dbReference>
<evidence type="ECO:0000313" key="2">
    <source>
        <dbReference type="Proteomes" id="UP000499080"/>
    </source>
</evidence>
<proteinExistence type="predicted"/>
<dbReference type="AlphaFoldDB" id="A0A4Y2BJW9"/>
<comment type="caution">
    <text evidence="1">The sequence shown here is derived from an EMBL/GenBank/DDBJ whole genome shotgun (WGS) entry which is preliminary data.</text>
</comment>
<evidence type="ECO:0000313" key="1">
    <source>
        <dbReference type="EMBL" id="GBL92562.1"/>
    </source>
</evidence>